<gene>
    <name evidence="2" type="ORF">LSAT_V11C600305220</name>
</gene>
<evidence type="ECO:0000313" key="2">
    <source>
        <dbReference type="EMBL" id="KAJ0199974.1"/>
    </source>
</evidence>
<dbReference type="EMBL" id="NBSK02000006">
    <property type="protein sequence ID" value="KAJ0199974.1"/>
    <property type="molecule type" value="Genomic_DNA"/>
</dbReference>
<feature type="region of interest" description="Disordered" evidence="1">
    <location>
        <begin position="82"/>
        <end position="111"/>
    </location>
</feature>
<evidence type="ECO:0000313" key="3">
    <source>
        <dbReference type="Proteomes" id="UP000235145"/>
    </source>
</evidence>
<keyword evidence="3" id="KW-1185">Reference proteome</keyword>
<dbReference type="PANTHER" id="PTHR34222:SF88">
    <property type="entry name" value="ZINC FINGER, CCHC-TYPE"/>
    <property type="match status" value="1"/>
</dbReference>
<protein>
    <submittedName>
        <fullName evidence="2">Uncharacterized protein</fullName>
    </submittedName>
</protein>
<organism evidence="2 3">
    <name type="scientific">Lactuca sativa</name>
    <name type="common">Garden lettuce</name>
    <dbReference type="NCBI Taxonomy" id="4236"/>
    <lineage>
        <taxon>Eukaryota</taxon>
        <taxon>Viridiplantae</taxon>
        <taxon>Streptophyta</taxon>
        <taxon>Embryophyta</taxon>
        <taxon>Tracheophyta</taxon>
        <taxon>Spermatophyta</taxon>
        <taxon>Magnoliopsida</taxon>
        <taxon>eudicotyledons</taxon>
        <taxon>Gunneridae</taxon>
        <taxon>Pentapetalae</taxon>
        <taxon>asterids</taxon>
        <taxon>campanulids</taxon>
        <taxon>Asterales</taxon>
        <taxon>Asteraceae</taxon>
        <taxon>Cichorioideae</taxon>
        <taxon>Cichorieae</taxon>
        <taxon>Lactucinae</taxon>
        <taxon>Lactuca</taxon>
    </lineage>
</organism>
<dbReference type="AlphaFoldDB" id="A0A9R1X618"/>
<dbReference type="PANTHER" id="PTHR34222">
    <property type="entry name" value="GAG_PRE-INTEGRS DOMAIN-CONTAINING PROTEIN"/>
    <property type="match status" value="1"/>
</dbReference>
<evidence type="ECO:0000256" key="1">
    <source>
        <dbReference type="SAM" id="MobiDB-lite"/>
    </source>
</evidence>
<reference evidence="2 3" key="1">
    <citation type="journal article" date="2017" name="Nat. Commun.">
        <title>Genome assembly with in vitro proximity ligation data and whole-genome triplication in lettuce.</title>
        <authorList>
            <person name="Reyes-Chin-Wo S."/>
            <person name="Wang Z."/>
            <person name="Yang X."/>
            <person name="Kozik A."/>
            <person name="Arikit S."/>
            <person name="Song C."/>
            <person name="Xia L."/>
            <person name="Froenicke L."/>
            <person name="Lavelle D.O."/>
            <person name="Truco M.J."/>
            <person name="Xia R."/>
            <person name="Zhu S."/>
            <person name="Xu C."/>
            <person name="Xu H."/>
            <person name="Xu X."/>
            <person name="Cox K."/>
            <person name="Korf I."/>
            <person name="Meyers B.C."/>
            <person name="Michelmore R.W."/>
        </authorList>
    </citation>
    <scope>NUCLEOTIDE SEQUENCE [LARGE SCALE GENOMIC DNA]</scope>
    <source>
        <strain evidence="3">cv. Salinas</strain>
        <tissue evidence="2">Seedlings</tissue>
    </source>
</reference>
<dbReference type="Proteomes" id="UP000235145">
    <property type="component" value="Unassembled WGS sequence"/>
</dbReference>
<sequence>MVLHVGCTCDKGKRLNESKDKERLYEFLMGLDSEYSTIKTQILAMKPIPSLGVAYHLVTEDERQQTITVAKKHTNKTANFQAFFQGRKGDRRQQNKKAVQKDTKQGNTNES</sequence>
<name>A0A9R1X618_LACSA</name>
<proteinExistence type="predicted"/>
<comment type="caution">
    <text evidence="2">The sequence shown here is derived from an EMBL/GenBank/DDBJ whole genome shotgun (WGS) entry which is preliminary data.</text>
</comment>
<feature type="compositionally biased region" description="Basic and acidic residues" evidence="1">
    <location>
        <begin position="87"/>
        <end position="104"/>
    </location>
</feature>
<accession>A0A9R1X618</accession>